<feature type="transmembrane region" description="Helical" evidence="1">
    <location>
        <begin position="346"/>
        <end position="365"/>
    </location>
</feature>
<comment type="caution">
    <text evidence="2">The sequence shown here is derived from an EMBL/GenBank/DDBJ whole genome shotgun (WGS) entry which is preliminary data.</text>
</comment>
<dbReference type="EMBL" id="NAAC01000009">
    <property type="protein sequence ID" value="RDJ12948.1"/>
    <property type="molecule type" value="Genomic_DNA"/>
</dbReference>
<feature type="transmembrane region" description="Helical" evidence="1">
    <location>
        <begin position="207"/>
        <end position="227"/>
    </location>
</feature>
<accession>A0A370KS14</accession>
<keyword evidence="1" id="KW-0472">Membrane</keyword>
<feature type="transmembrane region" description="Helical" evidence="1">
    <location>
        <begin position="135"/>
        <end position="153"/>
    </location>
</feature>
<evidence type="ECO:0000313" key="2">
    <source>
        <dbReference type="EMBL" id="RDJ12948.1"/>
    </source>
</evidence>
<gene>
    <name evidence="2" type="ORF">B5K06_09290</name>
</gene>
<reference evidence="2 3" key="1">
    <citation type="submission" date="2017-03" db="EMBL/GenBank/DDBJ databases">
        <title>Genome analysis of Rhizobial strains effectives or ineffectives for nitrogen fixation isolated from bean seeds.</title>
        <authorList>
            <person name="Peralta H."/>
            <person name="Aguilar-Vera A."/>
            <person name="Mora Y."/>
            <person name="Vargas-Lagunas C."/>
            <person name="Girard L."/>
            <person name="Mora J."/>
        </authorList>
    </citation>
    <scope>NUCLEOTIDE SEQUENCE [LARGE SCALE GENOMIC DNA]</scope>
    <source>
        <strain evidence="2 3">CCGM3</strain>
    </source>
</reference>
<evidence type="ECO:0008006" key="4">
    <source>
        <dbReference type="Google" id="ProtNLM"/>
    </source>
</evidence>
<feature type="transmembrane region" description="Helical" evidence="1">
    <location>
        <begin position="323"/>
        <end position="340"/>
    </location>
</feature>
<keyword evidence="1" id="KW-0812">Transmembrane</keyword>
<evidence type="ECO:0000313" key="3">
    <source>
        <dbReference type="Proteomes" id="UP000254939"/>
    </source>
</evidence>
<dbReference type="AlphaFoldDB" id="A0A370KS14"/>
<feature type="transmembrane region" description="Helical" evidence="1">
    <location>
        <begin position="183"/>
        <end position="200"/>
    </location>
</feature>
<feature type="transmembrane region" description="Helical" evidence="1">
    <location>
        <begin position="76"/>
        <end position="97"/>
    </location>
</feature>
<name>A0A370KS14_9HYPH</name>
<keyword evidence="1" id="KW-1133">Transmembrane helix</keyword>
<sequence>MAAIIVPLLFGFYSVILGADANWDLYNYHVYAPFALMNGKVSIDLAPAGFQGYFNPTLDLFPYLLNRTLPPAMSGFLQGMLHGMTFVLVMGIASVVLPERPIEDRYRLPILLALSGCLTAVFLSEVGNSMGDNTTALFILGSVFIIVSNWSTLRSCNMAAAMLLVTAGLLAGLSMGLKLTNVVPAFSICVALLFCGRGTLTLRLWLSIGFGVAAIIGFAITGAHWMIRLAQEFGNPLFPQFSNVFPHPLVAPVGVADMRWRPQGLLETFFWPFIFSVNPRRVGELPLRQIIWPIVYMTFWIWTLRKLWARYLGAATPTLRPEASFLLLFIATAYLLWMQLFSISRYMVSFEVLLPLALFILLTQLRPYTYARRTAKWLLVAAAAVVLTAGARTWGHEGWGDPLYHAEAPALPDPTRATVLLASAQKPLGWLVSLFHPEIAFVGLATAFPATPVYNEKAREIARGRGGPIFVITDGEDNTRASDMAFYDDLARRTKLTASPKGCGFLRSIVSQLRLRADVVASEADDAACRLDVPQSRKVDVGASERARREQAGQIVAQAGFTLDPESCMVFTAGIGSGSHRYQLCRAMLP</sequence>
<feature type="transmembrane region" description="Helical" evidence="1">
    <location>
        <begin position="106"/>
        <end position="123"/>
    </location>
</feature>
<organism evidence="2 3">
    <name type="scientific">Rhizobium grahamii</name>
    <dbReference type="NCBI Taxonomy" id="1120045"/>
    <lineage>
        <taxon>Bacteria</taxon>
        <taxon>Pseudomonadati</taxon>
        <taxon>Pseudomonadota</taxon>
        <taxon>Alphaproteobacteria</taxon>
        <taxon>Hyphomicrobiales</taxon>
        <taxon>Rhizobiaceae</taxon>
        <taxon>Rhizobium/Agrobacterium group</taxon>
        <taxon>Rhizobium</taxon>
    </lineage>
</organism>
<feature type="transmembrane region" description="Helical" evidence="1">
    <location>
        <begin position="285"/>
        <end position="302"/>
    </location>
</feature>
<dbReference type="RefSeq" id="WP_114712667.1">
    <property type="nucleotide sequence ID" value="NZ_KZ857259.1"/>
</dbReference>
<feature type="transmembrane region" description="Helical" evidence="1">
    <location>
        <begin position="377"/>
        <end position="395"/>
    </location>
</feature>
<dbReference type="Proteomes" id="UP000254939">
    <property type="component" value="Unassembled WGS sequence"/>
</dbReference>
<dbReference type="OrthoDB" id="1814621at2"/>
<protein>
    <recommendedName>
        <fullName evidence="4">DUF2029 domain-containing protein</fullName>
    </recommendedName>
</protein>
<evidence type="ECO:0000256" key="1">
    <source>
        <dbReference type="SAM" id="Phobius"/>
    </source>
</evidence>
<proteinExistence type="predicted"/>
<feature type="transmembrane region" description="Helical" evidence="1">
    <location>
        <begin position="160"/>
        <end position="177"/>
    </location>
</feature>